<reference evidence="2" key="1">
    <citation type="submission" date="2015-01" db="EMBL/GenBank/DDBJ databases">
        <title>The Genome Sequence of Cryptococcus gattii CA1280.</title>
        <authorList>
            <consortium name="The Broad Institute Genomics Platform"/>
            <person name="Cuomo C."/>
            <person name="Litvintseva A."/>
            <person name="Chen Y."/>
            <person name="Heitman J."/>
            <person name="Sun S."/>
            <person name="Springer D."/>
            <person name="Dromer F."/>
            <person name="Young S."/>
            <person name="Zeng Q."/>
            <person name="Gargeya S."/>
            <person name="Abouelleil A."/>
            <person name="Alvarado L."/>
            <person name="Chapman S.B."/>
            <person name="Gainer-Dewar J."/>
            <person name="Goldberg J."/>
            <person name="Griggs A."/>
            <person name="Gujja S."/>
            <person name="Hansen M."/>
            <person name="Howarth C."/>
            <person name="Imamovic A."/>
            <person name="Larimer J."/>
            <person name="Murphy C."/>
            <person name="Naylor J."/>
            <person name="Pearson M."/>
            <person name="Priest M."/>
            <person name="Roberts A."/>
            <person name="Saif S."/>
            <person name="Shea T."/>
            <person name="Sykes S."/>
            <person name="Wortman J."/>
            <person name="Nusbaum C."/>
            <person name="Birren B."/>
        </authorList>
    </citation>
    <scope>NUCLEOTIDE SEQUENCE [LARGE SCALE GENOMIC DNA]</scope>
    <source>
        <strain evidence="2">CA1280</strain>
    </source>
</reference>
<sequence length="43" mass="4966">MLPSVMTLGGVDLFLKSVREWKNNKEDERQEDNKQDGEVVSED</sequence>
<feature type="compositionally biased region" description="Basic and acidic residues" evidence="1">
    <location>
        <begin position="22"/>
        <end position="37"/>
    </location>
</feature>
<protein>
    <submittedName>
        <fullName evidence="2">Uncharacterized protein</fullName>
    </submittedName>
</protein>
<proteinExistence type="predicted"/>
<name>A0A0D0VGJ3_CRYGA</name>
<gene>
    <name evidence="2" type="ORF">I312_06823</name>
</gene>
<dbReference type="EMBL" id="KN848052">
    <property type="protein sequence ID" value="KIR43975.1"/>
    <property type="molecule type" value="Genomic_DNA"/>
</dbReference>
<evidence type="ECO:0000313" key="2">
    <source>
        <dbReference type="EMBL" id="KIR43975.1"/>
    </source>
</evidence>
<feature type="region of interest" description="Disordered" evidence="1">
    <location>
        <begin position="22"/>
        <end position="43"/>
    </location>
</feature>
<accession>A0A0D0VGJ3</accession>
<dbReference type="AlphaFoldDB" id="A0A0D0VGJ3"/>
<organism evidence="2">
    <name type="scientific">Cryptococcus bacillisporus CA1280</name>
    <dbReference type="NCBI Taxonomy" id="1296109"/>
    <lineage>
        <taxon>Eukaryota</taxon>
        <taxon>Fungi</taxon>
        <taxon>Dikarya</taxon>
        <taxon>Basidiomycota</taxon>
        <taxon>Agaricomycotina</taxon>
        <taxon>Tremellomycetes</taxon>
        <taxon>Tremellales</taxon>
        <taxon>Cryptococcaceae</taxon>
        <taxon>Cryptococcus</taxon>
        <taxon>Cryptococcus gattii species complex</taxon>
    </lineage>
</organism>
<evidence type="ECO:0000256" key="1">
    <source>
        <dbReference type="SAM" id="MobiDB-lite"/>
    </source>
</evidence>
<dbReference type="HOGENOM" id="CLU_3242118_0_0_1"/>